<organism evidence="2 3">
    <name type="scientific">Erwinia pyrifoliae</name>
    <dbReference type="NCBI Taxonomy" id="79967"/>
    <lineage>
        <taxon>Bacteria</taxon>
        <taxon>Pseudomonadati</taxon>
        <taxon>Pseudomonadota</taxon>
        <taxon>Gammaproteobacteria</taxon>
        <taxon>Enterobacterales</taxon>
        <taxon>Erwiniaceae</taxon>
        <taxon>Erwinia</taxon>
    </lineage>
</organism>
<dbReference type="EMBL" id="CP103445">
    <property type="protein sequence ID" value="UWS33585.1"/>
    <property type="molecule type" value="Genomic_DNA"/>
</dbReference>
<feature type="region of interest" description="Disordered" evidence="1">
    <location>
        <begin position="1"/>
        <end position="25"/>
    </location>
</feature>
<protein>
    <submittedName>
        <fullName evidence="2">Uncharacterized protein</fullName>
    </submittedName>
</protein>
<reference evidence="2" key="1">
    <citation type="submission" date="2022-07" db="EMBL/GenBank/DDBJ databases">
        <title>Genetic diversity of Erwinia pyrifoliae.</title>
        <authorList>
            <person name="Park D.S."/>
            <person name="Ham H."/>
        </authorList>
    </citation>
    <scope>NUCLEOTIDE SEQUENCE</scope>
    <source>
        <strain evidence="2">CP201486</strain>
    </source>
</reference>
<evidence type="ECO:0000313" key="3">
    <source>
        <dbReference type="Proteomes" id="UP001058553"/>
    </source>
</evidence>
<dbReference type="Proteomes" id="UP001058553">
    <property type="component" value="Chromosome"/>
</dbReference>
<feature type="compositionally biased region" description="Basic and acidic residues" evidence="1">
    <location>
        <begin position="1"/>
        <end position="18"/>
    </location>
</feature>
<evidence type="ECO:0000256" key="1">
    <source>
        <dbReference type="SAM" id="MobiDB-lite"/>
    </source>
</evidence>
<keyword evidence="3" id="KW-1185">Reference proteome</keyword>
<evidence type="ECO:0000313" key="2">
    <source>
        <dbReference type="EMBL" id="UWS33585.1"/>
    </source>
</evidence>
<proteinExistence type="predicted"/>
<name>A0ABY5X860_ERWPY</name>
<sequence length="75" mass="8245">MVYQFARRDGAGSDRPGRNAEAGGDAFSLRYIGPDESVLTSTGMYISHIEPLPETLPAGFSSSRQLCRALQRRKK</sequence>
<gene>
    <name evidence="2" type="ORF">NYP84_18865</name>
</gene>
<accession>A0ABY5X860</accession>